<dbReference type="GO" id="GO:0046872">
    <property type="term" value="F:metal ion binding"/>
    <property type="evidence" value="ECO:0007669"/>
    <property type="project" value="UniProtKB-KW"/>
</dbReference>
<comment type="similarity">
    <text evidence="1">Belongs to the SCO1/2 family.</text>
</comment>
<keyword evidence="2 3" id="KW-0186">Copper</keyword>
<dbReference type="PROSITE" id="PS51352">
    <property type="entry name" value="THIOREDOXIN_2"/>
    <property type="match status" value="1"/>
</dbReference>
<dbReference type="RefSeq" id="WP_166410578.1">
    <property type="nucleotide sequence ID" value="NZ_CP049869.1"/>
</dbReference>
<accession>A0A6G7YN63</accession>
<feature type="disulfide bond" description="Redox-active" evidence="4">
    <location>
        <begin position="76"/>
        <end position="80"/>
    </location>
</feature>
<evidence type="ECO:0000313" key="7">
    <source>
        <dbReference type="Proteomes" id="UP000503222"/>
    </source>
</evidence>
<feature type="binding site" evidence="3">
    <location>
        <position position="164"/>
    </location>
    <ligand>
        <name>Cu cation</name>
        <dbReference type="ChEBI" id="CHEBI:23378"/>
    </ligand>
</feature>
<evidence type="ECO:0000256" key="3">
    <source>
        <dbReference type="PIRSR" id="PIRSR603782-1"/>
    </source>
</evidence>
<organism evidence="6 7">
    <name type="scientific">Sphingomonas piscis</name>
    <dbReference type="NCBI Taxonomy" id="2714943"/>
    <lineage>
        <taxon>Bacteria</taxon>
        <taxon>Pseudomonadati</taxon>
        <taxon>Pseudomonadota</taxon>
        <taxon>Alphaproteobacteria</taxon>
        <taxon>Sphingomonadales</taxon>
        <taxon>Sphingomonadaceae</taxon>
        <taxon>Sphingomonas</taxon>
    </lineage>
</organism>
<sequence length="199" mass="20829">MKRVRIFLWLLVALALAGFAYLQLRPAPEQAGGSGSAVSALTLGGPFTLTGADGKPFSSQTLSGKPYVIFFGFTHCPDVCPTTLARLVRLRQQLGGDGNTPAILFVSVDPERDGPAEVGKYATLFNAPITGLTGTPAQIAQVKKQFGIFSKKVLDGSGGYSVDHTATALLFGSDGKFVATIAPEEPDSSALDKLKRIAG</sequence>
<keyword evidence="4" id="KW-1015">Disulfide bond</keyword>
<dbReference type="InterPro" id="IPR036249">
    <property type="entry name" value="Thioredoxin-like_sf"/>
</dbReference>
<dbReference type="PANTHER" id="PTHR12151">
    <property type="entry name" value="ELECTRON TRANSPORT PROTIN SCO1/SENC FAMILY MEMBER"/>
    <property type="match status" value="1"/>
</dbReference>
<dbReference type="FunFam" id="3.40.30.10:FF:000013">
    <property type="entry name" value="Blast:Protein SCO1 homolog, mitochondrial"/>
    <property type="match status" value="1"/>
</dbReference>
<dbReference type="InterPro" id="IPR013766">
    <property type="entry name" value="Thioredoxin_domain"/>
</dbReference>
<dbReference type="Gene3D" id="3.40.30.10">
    <property type="entry name" value="Glutaredoxin"/>
    <property type="match status" value="1"/>
</dbReference>
<proteinExistence type="inferred from homology"/>
<dbReference type="Pfam" id="PF02630">
    <property type="entry name" value="SCO1-SenC"/>
    <property type="match status" value="1"/>
</dbReference>
<dbReference type="PANTHER" id="PTHR12151:SF25">
    <property type="entry name" value="LINALOOL DEHYDRATASE_ISOMERASE DOMAIN-CONTAINING PROTEIN"/>
    <property type="match status" value="1"/>
</dbReference>
<feature type="binding site" evidence="3">
    <location>
        <position position="80"/>
    </location>
    <ligand>
        <name>Cu cation</name>
        <dbReference type="ChEBI" id="CHEBI:23378"/>
    </ligand>
</feature>
<reference evidence="6 7" key="1">
    <citation type="submission" date="2020-03" db="EMBL/GenBank/DDBJ databases">
        <title>Sphingomonas sp. nov., isolated from fish.</title>
        <authorList>
            <person name="Hyun D.-W."/>
            <person name="Bae J.-W."/>
        </authorList>
    </citation>
    <scope>NUCLEOTIDE SEQUENCE [LARGE SCALE GENOMIC DNA]</scope>
    <source>
        <strain evidence="6 7">HDW15B</strain>
    </source>
</reference>
<protein>
    <submittedName>
        <fullName evidence="6">SCO family protein</fullName>
    </submittedName>
</protein>
<feature type="binding site" evidence="3">
    <location>
        <position position="76"/>
    </location>
    <ligand>
        <name>Cu cation</name>
        <dbReference type="ChEBI" id="CHEBI:23378"/>
    </ligand>
</feature>
<evidence type="ECO:0000256" key="1">
    <source>
        <dbReference type="ARBA" id="ARBA00010996"/>
    </source>
</evidence>
<keyword evidence="3" id="KW-0479">Metal-binding</keyword>
<gene>
    <name evidence="6" type="ORF">G7077_03940</name>
</gene>
<dbReference type="KEGG" id="spii:G7077_03940"/>
<dbReference type="CDD" id="cd02968">
    <property type="entry name" value="SCO"/>
    <property type="match status" value="1"/>
</dbReference>
<dbReference type="InterPro" id="IPR003782">
    <property type="entry name" value="SCO1/SenC"/>
</dbReference>
<dbReference type="Proteomes" id="UP000503222">
    <property type="component" value="Chromosome"/>
</dbReference>
<keyword evidence="7" id="KW-1185">Reference proteome</keyword>
<dbReference type="AlphaFoldDB" id="A0A6G7YN63"/>
<evidence type="ECO:0000256" key="2">
    <source>
        <dbReference type="ARBA" id="ARBA00023008"/>
    </source>
</evidence>
<evidence type="ECO:0000256" key="4">
    <source>
        <dbReference type="PIRSR" id="PIRSR603782-2"/>
    </source>
</evidence>
<dbReference type="SUPFAM" id="SSF52833">
    <property type="entry name" value="Thioredoxin-like"/>
    <property type="match status" value="1"/>
</dbReference>
<name>A0A6G7YN63_9SPHN</name>
<dbReference type="EMBL" id="CP049869">
    <property type="protein sequence ID" value="QIK78185.1"/>
    <property type="molecule type" value="Genomic_DNA"/>
</dbReference>
<evidence type="ECO:0000259" key="5">
    <source>
        <dbReference type="PROSITE" id="PS51352"/>
    </source>
</evidence>
<evidence type="ECO:0000313" key="6">
    <source>
        <dbReference type="EMBL" id="QIK78185.1"/>
    </source>
</evidence>
<feature type="domain" description="Thioredoxin" evidence="5">
    <location>
        <begin position="38"/>
        <end position="199"/>
    </location>
</feature>